<dbReference type="AlphaFoldDB" id="A0A9Q0F3I3"/>
<proteinExistence type="predicted"/>
<keyword evidence="3" id="KW-1185">Reference proteome</keyword>
<evidence type="ECO:0000313" key="2">
    <source>
        <dbReference type="EMBL" id="KAJ4824283.1"/>
    </source>
</evidence>
<protein>
    <submittedName>
        <fullName evidence="2">Uncharacterized protein</fullName>
    </submittedName>
</protein>
<accession>A0A9Q0F3I3</accession>
<comment type="caution">
    <text evidence="2">The sequence shown here is derived from an EMBL/GenBank/DDBJ whole genome shotgun (WGS) entry which is preliminary data.</text>
</comment>
<dbReference type="Proteomes" id="UP001141552">
    <property type="component" value="Unassembled WGS sequence"/>
</dbReference>
<evidence type="ECO:0000313" key="3">
    <source>
        <dbReference type="Proteomes" id="UP001141552"/>
    </source>
</evidence>
<gene>
    <name evidence="2" type="ORF">Tsubulata_021983</name>
</gene>
<reference evidence="2" key="1">
    <citation type="submission" date="2022-02" db="EMBL/GenBank/DDBJ databases">
        <authorList>
            <person name="Henning P.M."/>
            <person name="McCubbin A.G."/>
            <person name="Shore J.S."/>
        </authorList>
    </citation>
    <scope>NUCLEOTIDE SEQUENCE</scope>
    <source>
        <strain evidence="2">F60SS</strain>
        <tissue evidence="2">Leaves</tissue>
    </source>
</reference>
<organism evidence="2 3">
    <name type="scientific">Turnera subulata</name>
    <dbReference type="NCBI Taxonomy" id="218843"/>
    <lineage>
        <taxon>Eukaryota</taxon>
        <taxon>Viridiplantae</taxon>
        <taxon>Streptophyta</taxon>
        <taxon>Embryophyta</taxon>
        <taxon>Tracheophyta</taxon>
        <taxon>Spermatophyta</taxon>
        <taxon>Magnoliopsida</taxon>
        <taxon>eudicotyledons</taxon>
        <taxon>Gunneridae</taxon>
        <taxon>Pentapetalae</taxon>
        <taxon>rosids</taxon>
        <taxon>fabids</taxon>
        <taxon>Malpighiales</taxon>
        <taxon>Passifloraceae</taxon>
        <taxon>Turnera</taxon>
    </lineage>
</organism>
<dbReference type="OrthoDB" id="1925587at2759"/>
<name>A0A9Q0F3I3_9ROSI</name>
<dbReference type="EMBL" id="JAKUCV010007225">
    <property type="protein sequence ID" value="KAJ4824283.1"/>
    <property type="molecule type" value="Genomic_DNA"/>
</dbReference>
<feature type="region of interest" description="Disordered" evidence="1">
    <location>
        <begin position="1"/>
        <end position="38"/>
    </location>
</feature>
<evidence type="ECO:0000256" key="1">
    <source>
        <dbReference type="SAM" id="MobiDB-lite"/>
    </source>
</evidence>
<sequence length="93" mass="10094">MGLLSWFRQSPKPESKPTPKPLASSSSSSSSFDVPGMNGTVAVRRSSENVTMFDFGSVAASSDKVTLVSYYPFSDKFEPCRWELLPASNAKVP</sequence>
<reference evidence="2" key="2">
    <citation type="journal article" date="2023" name="Plants (Basel)">
        <title>Annotation of the Turnera subulata (Passifloraceae) Draft Genome Reveals the S-Locus Evolved after the Divergence of Turneroideae from Passifloroideae in a Stepwise Manner.</title>
        <authorList>
            <person name="Henning P.M."/>
            <person name="Roalson E.H."/>
            <person name="Mir W."/>
            <person name="McCubbin A.G."/>
            <person name="Shore J.S."/>
        </authorList>
    </citation>
    <scope>NUCLEOTIDE SEQUENCE</scope>
    <source>
        <strain evidence="2">F60SS</strain>
    </source>
</reference>